<keyword evidence="2" id="KW-1185">Reference proteome</keyword>
<dbReference type="AlphaFoldDB" id="A0A016QKB4"/>
<dbReference type="RefSeq" id="WP_232472389.1">
    <property type="nucleotide sequence ID" value="NZ_JHAC01000093.1"/>
</dbReference>
<name>A0A016QKB4_9DEIO</name>
<accession>A0A016QKB4</accession>
<reference evidence="1 2" key="1">
    <citation type="submission" date="2014-03" db="EMBL/GenBank/DDBJ databases">
        <title>Draft genome sequence of Deinococcus phoenicis 1P10ME.</title>
        <authorList>
            <person name="Stepanov V.G."/>
            <person name="Vaishampayan P."/>
            <person name="Venkateswaran K."/>
            <person name="Fox G.E."/>
        </authorList>
    </citation>
    <scope>NUCLEOTIDE SEQUENCE [LARGE SCALE GENOMIC DNA]</scope>
    <source>
        <strain evidence="1 2">1P10ME</strain>
    </source>
</reference>
<evidence type="ECO:0000313" key="1">
    <source>
        <dbReference type="EMBL" id="EYB66332.1"/>
    </source>
</evidence>
<protein>
    <submittedName>
        <fullName evidence="1">Uncharacterized protein</fullName>
    </submittedName>
</protein>
<organism evidence="1 2">
    <name type="scientific">Deinococcus phoenicis</name>
    <dbReference type="NCBI Taxonomy" id="1476583"/>
    <lineage>
        <taxon>Bacteria</taxon>
        <taxon>Thermotogati</taxon>
        <taxon>Deinococcota</taxon>
        <taxon>Deinococci</taxon>
        <taxon>Deinococcales</taxon>
        <taxon>Deinococcaceae</taxon>
        <taxon>Deinococcus</taxon>
    </lineage>
</organism>
<evidence type="ECO:0000313" key="2">
    <source>
        <dbReference type="Proteomes" id="UP000020492"/>
    </source>
</evidence>
<comment type="caution">
    <text evidence="1">The sequence shown here is derived from an EMBL/GenBank/DDBJ whole genome shotgun (WGS) entry which is preliminary data.</text>
</comment>
<sequence length="48" mass="4807">MRATATYHASLLANPDGPEASSLTAARVAAEVARDVVEGLLEGVAGTP</sequence>
<gene>
    <name evidence="1" type="ORF">DEIPH_ctg139orf0051</name>
</gene>
<dbReference type="EMBL" id="JHAC01000093">
    <property type="protein sequence ID" value="EYB66332.1"/>
    <property type="molecule type" value="Genomic_DNA"/>
</dbReference>
<proteinExistence type="predicted"/>
<dbReference type="Proteomes" id="UP000020492">
    <property type="component" value="Unassembled WGS sequence"/>
</dbReference>